<dbReference type="EMBL" id="JBHUEY010000001">
    <property type="protein sequence ID" value="MFD1782654.1"/>
    <property type="molecule type" value="Genomic_DNA"/>
</dbReference>
<dbReference type="RefSeq" id="WP_377282328.1">
    <property type="nucleotide sequence ID" value="NZ_JBHRSI010000006.1"/>
</dbReference>
<dbReference type="InterPro" id="IPR003660">
    <property type="entry name" value="HAMP_dom"/>
</dbReference>
<evidence type="ECO:0000256" key="2">
    <source>
        <dbReference type="ARBA" id="ARBA00029447"/>
    </source>
</evidence>
<dbReference type="CDD" id="cd11386">
    <property type="entry name" value="MCP_signal"/>
    <property type="match status" value="1"/>
</dbReference>
<dbReference type="CDD" id="cd06225">
    <property type="entry name" value="HAMP"/>
    <property type="match status" value="1"/>
</dbReference>
<dbReference type="PANTHER" id="PTHR43531">
    <property type="entry name" value="PROTEIN ICFG"/>
    <property type="match status" value="1"/>
</dbReference>
<name>A0ABW4MXE9_9CAUL</name>
<feature type="region of interest" description="Disordered" evidence="5">
    <location>
        <begin position="506"/>
        <end position="530"/>
    </location>
</feature>
<dbReference type="SUPFAM" id="SSF46458">
    <property type="entry name" value="Globin-like"/>
    <property type="match status" value="1"/>
</dbReference>
<keyword evidence="1" id="KW-0145">Chemotaxis</keyword>
<reference evidence="9" key="1">
    <citation type="journal article" date="2019" name="Int. J. Syst. Evol. Microbiol.">
        <title>The Global Catalogue of Microorganisms (GCM) 10K type strain sequencing project: providing services to taxonomists for standard genome sequencing and annotation.</title>
        <authorList>
            <consortium name="The Broad Institute Genomics Platform"/>
            <consortium name="The Broad Institute Genome Sequencing Center for Infectious Disease"/>
            <person name="Wu L."/>
            <person name="Ma J."/>
        </authorList>
    </citation>
    <scope>NUCLEOTIDE SEQUENCE [LARGE SCALE GENOMIC DNA]</scope>
    <source>
        <strain evidence="9">DFY28</strain>
    </source>
</reference>
<dbReference type="CDD" id="cd01068">
    <property type="entry name" value="globin_sensor"/>
    <property type="match status" value="1"/>
</dbReference>
<feature type="domain" description="Methyl-accepting transducer" evidence="6">
    <location>
        <begin position="242"/>
        <end position="471"/>
    </location>
</feature>
<dbReference type="Proteomes" id="UP001597237">
    <property type="component" value="Unassembled WGS sequence"/>
</dbReference>
<dbReference type="PANTHER" id="PTHR43531:SF11">
    <property type="entry name" value="METHYL-ACCEPTING CHEMOTAXIS PROTEIN 3"/>
    <property type="match status" value="1"/>
</dbReference>
<dbReference type="Gene3D" id="1.10.490.10">
    <property type="entry name" value="Globins"/>
    <property type="match status" value="1"/>
</dbReference>
<evidence type="ECO:0000259" key="7">
    <source>
        <dbReference type="PROSITE" id="PS50885"/>
    </source>
</evidence>
<proteinExistence type="inferred from homology"/>
<evidence type="ECO:0000313" key="9">
    <source>
        <dbReference type="Proteomes" id="UP001597237"/>
    </source>
</evidence>
<protein>
    <submittedName>
        <fullName evidence="8">Methyl-accepting chemotaxis protein</fullName>
    </submittedName>
</protein>
<feature type="compositionally biased region" description="Basic and acidic residues" evidence="5">
    <location>
        <begin position="298"/>
        <end position="309"/>
    </location>
</feature>
<accession>A0ABW4MXE9</accession>
<dbReference type="InterPro" id="IPR039379">
    <property type="entry name" value="Protoglobin_sensor_dom"/>
</dbReference>
<sequence>MRTASADDLERRLAFVGLDEAARGRLAATAPIARRILPEVVAGLYSKLNDFPDTREVFAQVDVTRATARQADHWAALATGQLDADFARRARALGESNAKLGMDARWYMGGYAVILEQLVRGVLSETIKTGGFGGVSKADRDKAIDGVGALIKTAMLDLELGLAVYLEGAERARAEARAAQEKAENEQRTVVGGLAEALDRLARGDLTFRLEQAFPGEYDELRRDFNEAAARLEDAMTVIQANAAAIRSGAEAIAGASDDLASRTEQQAASLQETAAALDQITATVKRTSEGAAQADGAAREAKAEAERSGEVVSETVSAMSGIEQSAKQISQIIGVIDEIAFQTNLLALNAGVEAARAGEAGRGFAVVASEVRALAQRSAEAAKEIKALISASSQQVGSGVELVGQTGEALTRMVTKVAEISTLVAEIAASAKEQSTGLAQVNTAINEMDQVTQRNAVQVEQGAASGHALLTEADALARSIERFKLSEAAPIAPRMAHAPVPALKTAGRGGAARKPEPAHVEAEDGWEEF</sequence>
<dbReference type="Pfam" id="PF00015">
    <property type="entry name" value="MCPsignal"/>
    <property type="match status" value="1"/>
</dbReference>
<dbReference type="SMART" id="SM00304">
    <property type="entry name" value="HAMP"/>
    <property type="match status" value="1"/>
</dbReference>
<organism evidence="8 9">
    <name type="scientific">Phenylobacterium terrae</name>
    <dbReference type="NCBI Taxonomy" id="2665495"/>
    <lineage>
        <taxon>Bacteria</taxon>
        <taxon>Pseudomonadati</taxon>
        <taxon>Pseudomonadota</taxon>
        <taxon>Alphaproteobacteria</taxon>
        <taxon>Caulobacterales</taxon>
        <taxon>Caulobacteraceae</taxon>
        <taxon>Phenylobacterium</taxon>
    </lineage>
</organism>
<evidence type="ECO:0000313" key="8">
    <source>
        <dbReference type="EMBL" id="MFD1782654.1"/>
    </source>
</evidence>
<dbReference type="Gene3D" id="1.10.287.950">
    <property type="entry name" value="Methyl-accepting chemotaxis protein"/>
    <property type="match status" value="1"/>
</dbReference>
<evidence type="ECO:0000256" key="3">
    <source>
        <dbReference type="PROSITE-ProRule" id="PRU00284"/>
    </source>
</evidence>
<dbReference type="SMART" id="SM00283">
    <property type="entry name" value="MA"/>
    <property type="match status" value="1"/>
</dbReference>
<feature type="compositionally biased region" description="Basic and acidic residues" evidence="5">
    <location>
        <begin position="514"/>
        <end position="523"/>
    </location>
</feature>
<dbReference type="SUPFAM" id="SSF58104">
    <property type="entry name" value="Methyl-accepting chemotaxis protein (MCP) signaling domain"/>
    <property type="match status" value="1"/>
</dbReference>
<feature type="domain" description="HAMP" evidence="7">
    <location>
        <begin position="185"/>
        <end position="237"/>
    </location>
</feature>
<keyword evidence="4" id="KW-0175">Coiled coil</keyword>
<gene>
    <name evidence="8" type="ORF">ACFSC0_04545</name>
</gene>
<dbReference type="PROSITE" id="PS50885">
    <property type="entry name" value="HAMP"/>
    <property type="match status" value="1"/>
</dbReference>
<dbReference type="InterPro" id="IPR051310">
    <property type="entry name" value="MCP_chemotaxis"/>
</dbReference>
<dbReference type="InterPro" id="IPR009050">
    <property type="entry name" value="Globin-like_sf"/>
</dbReference>
<dbReference type="PROSITE" id="PS50111">
    <property type="entry name" value="CHEMOTAXIS_TRANSDUC_2"/>
    <property type="match status" value="1"/>
</dbReference>
<keyword evidence="3" id="KW-0807">Transducer</keyword>
<keyword evidence="9" id="KW-1185">Reference proteome</keyword>
<dbReference type="InterPro" id="IPR012292">
    <property type="entry name" value="Globin/Proto"/>
</dbReference>
<dbReference type="PRINTS" id="PR00260">
    <property type="entry name" value="CHEMTRNSDUCR"/>
</dbReference>
<comment type="caution">
    <text evidence="8">The sequence shown here is derived from an EMBL/GenBank/DDBJ whole genome shotgun (WGS) entry which is preliminary data.</text>
</comment>
<evidence type="ECO:0000259" key="6">
    <source>
        <dbReference type="PROSITE" id="PS50111"/>
    </source>
</evidence>
<feature type="region of interest" description="Disordered" evidence="5">
    <location>
        <begin position="289"/>
        <end position="309"/>
    </location>
</feature>
<dbReference type="InterPro" id="IPR004090">
    <property type="entry name" value="Chemotax_Me-accpt_rcpt"/>
</dbReference>
<dbReference type="Pfam" id="PF11563">
    <property type="entry name" value="Protoglobin"/>
    <property type="match status" value="1"/>
</dbReference>
<evidence type="ECO:0000256" key="1">
    <source>
        <dbReference type="ARBA" id="ARBA00022500"/>
    </source>
</evidence>
<evidence type="ECO:0000256" key="5">
    <source>
        <dbReference type="SAM" id="MobiDB-lite"/>
    </source>
</evidence>
<evidence type="ECO:0000256" key="4">
    <source>
        <dbReference type="SAM" id="Coils"/>
    </source>
</evidence>
<dbReference type="InterPro" id="IPR004089">
    <property type="entry name" value="MCPsignal_dom"/>
</dbReference>
<comment type="similarity">
    <text evidence="2">Belongs to the methyl-accepting chemotaxis (MCP) protein family.</text>
</comment>
<feature type="coiled-coil region" evidence="4">
    <location>
        <begin position="162"/>
        <end position="189"/>
    </location>
</feature>
<dbReference type="InterPro" id="IPR044398">
    <property type="entry name" value="Globin-sensor_dom"/>
</dbReference>
<feature type="coiled-coil region" evidence="4">
    <location>
        <begin position="218"/>
        <end position="281"/>
    </location>
</feature>